<organism evidence="4 5">
    <name type="scientific">Dermatophagoides farinae</name>
    <name type="common">American house dust mite</name>
    <dbReference type="NCBI Taxonomy" id="6954"/>
    <lineage>
        <taxon>Eukaryota</taxon>
        <taxon>Metazoa</taxon>
        <taxon>Ecdysozoa</taxon>
        <taxon>Arthropoda</taxon>
        <taxon>Chelicerata</taxon>
        <taxon>Arachnida</taxon>
        <taxon>Acari</taxon>
        <taxon>Acariformes</taxon>
        <taxon>Sarcoptiformes</taxon>
        <taxon>Astigmata</taxon>
        <taxon>Psoroptidia</taxon>
        <taxon>Analgoidea</taxon>
        <taxon>Pyroglyphidae</taxon>
        <taxon>Dermatophagoidinae</taxon>
        <taxon>Dermatophagoides</taxon>
    </lineage>
</organism>
<dbReference type="InterPro" id="IPR040647">
    <property type="entry name" value="SPIN-DOC_Znf-C2H2"/>
</dbReference>
<reference evidence="4" key="1">
    <citation type="submission" date="2013-05" db="EMBL/GenBank/DDBJ databases">
        <authorList>
            <person name="Yim A.K.Y."/>
            <person name="Chan T.F."/>
            <person name="Ji K.M."/>
            <person name="Liu X.Y."/>
            <person name="Zhou J.W."/>
            <person name="Li R.Q."/>
            <person name="Yang K.Y."/>
            <person name="Li J."/>
            <person name="Li M."/>
            <person name="Law P.T.W."/>
            <person name="Wu Y.L."/>
            <person name="Cai Z.L."/>
            <person name="Qin H."/>
            <person name="Bao Y."/>
            <person name="Leung R.K.K."/>
            <person name="Ng P.K.S."/>
            <person name="Zou J."/>
            <person name="Zhong X.J."/>
            <person name="Ran P.X."/>
            <person name="Zhong N.S."/>
            <person name="Liu Z.G."/>
            <person name="Tsui S.K.W."/>
        </authorList>
    </citation>
    <scope>NUCLEOTIDE SEQUENCE</scope>
    <source>
        <strain evidence="4">Derf</strain>
        <tissue evidence="4">Whole organism</tissue>
    </source>
</reference>
<gene>
    <name evidence="4" type="ORF">DERF_006674</name>
</gene>
<dbReference type="Pfam" id="PF14291">
    <property type="entry name" value="DUF4371"/>
    <property type="match status" value="1"/>
</dbReference>
<comment type="caution">
    <text evidence="4">The sequence shown here is derived from an EMBL/GenBank/DDBJ whole genome shotgun (WGS) entry which is preliminary data.</text>
</comment>
<evidence type="ECO:0008006" key="6">
    <source>
        <dbReference type="Google" id="ProtNLM"/>
    </source>
</evidence>
<dbReference type="PANTHER" id="PTHR45913">
    <property type="entry name" value="EPM2A-INTERACTING PROTEIN 1"/>
    <property type="match status" value="1"/>
</dbReference>
<dbReference type="Proteomes" id="UP000790347">
    <property type="component" value="Unassembled WGS sequence"/>
</dbReference>
<feature type="domain" description="HAT C-terminal dimerisation" evidence="1">
    <location>
        <begin position="522"/>
        <end position="592"/>
    </location>
</feature>
<dbReference type="InterPro" id="IPR008906">
    <property type="entry name" value="HATC_C_dom"/>
</dbReference>
<sequence length="611" mass="71482">MTNEFKKRKYEDENRTFNAEWEEKFFFIDNNEKALCVICNNTIKNYKSSNLRRHYETNHPQFSNQYPPNSKLRSCKLASLKSNLSKQQSIFMNFSNQANNVTEAGFVISWNIARAKRPYGEGEFIKKNLEDVLKVLDPNNVALQKVFSQIPISRHTTERRITAINTSLENNLKNDLKNCIAFSLALDESTDITDIPQLAVFIRFVSPDFVVEEELLDLVALQESTPGVDIKNALDSMMKTFDVPLNKLVSIATDGAPAMLDKKTGLMGLLRNDSQIPQFIPIHCIIHREHLVTKYLNYPGVMKTVLHIVNYIRTNAKNHRQFKNFLEELNDQELPNDINFFCIVRWLSSYNILNRFVDLFDPITEFLKKKEITYSELNDDEWLQDLMFLTDVMEHLQTLNLQLQGKDKIISDLSQCIFSFQTKLQLFQKDIKNKTFCHFHRIKKIGFNIKQEKLNEYIKNLEGILTEFQNRFQDLKYFKSFLDFFLNPFAINIIQDEFSISNIIMTQQESGELELIEMQEDQALQLKYKSTSITEFWKFVPESKYPELKKAACRIISIFGTTYTCESFYSTLKFVKSKHRSMLTNQHLKELMRSSATNYLPNFKQLATQAK</sequence>
<dbReference type="InterPro" id="IPR025398">
    <property type="entry name" value="DUF4371"/>
</dbReference>
<dbReference type="GO" id="GO:0046983">
    <property type="term" value="F:protein dimerization activity"/>
    <property type="evidence" value="ECO:0007669"/>
    <property type="project" value="InterPro"/>
</dbReference>
<reference evidence="4" key="2">
    <citation type="journal article" date="2022" name="Res Sq">
        <title>Comparative Genomics Reveals Insights into the Divergent Evolution of Astigmatic Mites and Household Pest Adaptations.</title>
        <authorList>
            <person name="Xiong Q."/>
            <person name="Wan A.T.-Y."/>
            <person name="Liu X.-Y."/>
            <person name="Fung C.S.-H."/>
            <person name="Xiao X."/>
            <person name="Malainual N."/>
            <person name="Hou J."/>
            <person name="Wang L."/>
            <person name="Wang M."/>
            <person name="Yang K."/>
            <person name="Cui Y."/>
            <person name="Leung E."/>
            <person name="Nong W."/>
            <person name="Shin S.-K."/>
            <person name="Au S."/>
            <person name="Jeong K.Y."/>
            <person name="Chew F.T."/>
            <person name="Hui J."/>
            <person name="Leung T.F."/>
            <person name="Tungtrongchitr A."/>
            <person name="Zhong N."/>
            <person name="Liu Z."/>
            <person name="Tsui S."/>
        </authorList>
    </citation>
    <scope>NUCLEOTIDE SEQUENCE</scope>
    <source>
        <strain evidence="4">Derf</strain>
        <tissue evidence="4">Whole organism</tissue>
    </source>
</reference>
<evidence type="ECO:0000313" key="4">
    <source>
        <dbReference type="EMBL" id="KAH9515899.1"/>
    </source>
</evidence>
<dbReference type="EMBL" id="ASGP02000003">
    <property type="protein sequence ID" value="KAH9515899.1"/>
    <property type="molecule type" value="Genomic_DNA"/>
</dbReference>
<keyword evidence="5" id="KW-1185">Reference proteome</keyword>
<evidence type="ECO:0000259" key="2">
    <source>
        <dbReference type="Pfam" id="PF14291"/>
    </source>
</evidence>
<protein>
    <recommendedName>
        <fullName evidence="6">General transcription factor II-I repeat domain-containing protein 2</fullName>
    </recommendedName>
</protein>
<dbReference type="AlphaFoldDB" id="A0A922HXR6"/>
<accession>A0A922HXR6</accession>
<evidence type="ECO:0000259" key="1">
    <source>
        <dbReference type="Pfam" id="PF05699"/>
    </source>
</evidence>
<evidence type="ECO:0000313" key="5">
    <source>
        <dbReference type="Proteomes" id="UP000790347"/>
    </source>
</evidence>
<feature type="domain" description="SPIN-DOC-like zinc-finger" evidence="3">
    <location>
        <begin position="19"/>
        <end position="64"/>
    </location>
</feature>
<dbReference type="Pfam" id="PF18658">
    <property type="entry name" value="zf-C2H2_12"/>
    <property type="match status" value="1"/>
</dbReference>
<proteinExistence type="predicted"/>
<evidence type="ECO:0000259" key="3">
    <source>
        <dbReference type="Pfam" id="PF18658"/>
    </source>
</evidence>
<dbReference type="PANTHER" id="PTHR45913:SF21">
    <property type="entry name" value="DUF4371 DOMAIN-CONTAINING PROTEIN"/>
    <property type="match status" value="1"/>
</dbReference>
<name>A0A922HXR6_DERFA</name>
<feature type="domain" description="DUF4371" evidence="2">
    <location>
        <begin position="151"/>
        <end position="260"/>
    </location>
</feature>
<dbReference type="SUPFAM" id="SSF53098">
    <property type="entry name" value="Ribonuclease H-like"/>
    <property type="match status" value="1"/>
</dbReference>
<dbReference type="InterPro" id="IPR012337">
    <property type="entry name" value="RNaseH-like_sf"/>
</dbReference>
<dbReference type="Pfam" id="PF05699">
    <property type="entry name" value="Dimer_Tnp_hAT"/>
    <property type="match status" value="1"/>
</dbReference>